<evidence type="ECO:0000313" key="1">
    <source>
        <dbReference type="EMBL" id="KRO18225.1"/>
    </source>
</evidence>
<sequence>MMIMEGWRLAMPRYSVSEEWLNFKNKVATLIGSNDFDAVLKLRDQVSDSELEHAIDELASEKKDFSYYLFLEYWILKTDSQEAHRAAATALIGFYSWIPGAYTLAFAHIQHVIERDPNNIADLLAALHTWESPDAEVDQATVHLYAQRVLEVDPDNETALYALERTHG</sequence>
<gene>
    <name evidence="1" type="ORF">IV56_GL001356</name>
</gene>
<protein>
    <submittedName>
        <fullName evidence="1">Uncharacterized protein</fullName>
    </submittedName>
</protein>
<keyword evidence="2" id="KW-1185">Reference proteome</keyword>
<dbReference type="PATRIC" id="fig|1293598.4.peg.1420"/>
<organism evidence="1 2">
    <name type="scientific">Lacticaseibacillus saniviri JCM 17471 = DSM 24301</name>
    <dbReference type="NCBI Taxonomy" id="1293598"/>
    <lineage>
        <taxon>Bacteria</taxon>
        <taxon>Bacillati</taxon>
        <taxon>Bacillota</taxon>
        <taxon>Bacilli</taxon>
        <taxon>Lactobacillales</taxon>
        <taxon>Lactobacillaceae</taxon>
        <taxon>Lacticaseibacillus</taxon>
    </lineage>
</organism>
<dbReference type="Proteomes" id="UP000050969">
    <property type="component" value="Unassembled WGS sequence"/>
</dbReference>
<comment type="caution">
    <text evidence="1">The sequence shown here is derived from an EMBL/GenBank/DDBJ whole genome shotgun (WGS) entry which is preliminary data.</text>
</comment>
<proteinExistence type="predicted"/>
<dbReference type="AlphaFoldDB" id="A0A0R2MXH0"/>
<reference evidence="1 2" key="1">
    <citation type="journal article" date="2015" name="Genome Announc.">
        <title>Expanding the biotechnology potential of lactobacilli through comparative genomics of 213 strains and associated genera.</title>
        <authorList>
            <person name="Sun Z."/>
            <person name="Harris H.M."/>
            <person name="McCann A."/>
            <person name="Guo C."/>
            <person name="Argimon S."/>
            <person name="Zhang W."/>
            <person name="Yang X."/>
            <person name="Jeffery I.B."/>
            <person name="Cooney J.C."/>
            <person name="Kagawa T.F."/>
            <person name="Liu W."/>
            <person name="Song Y."/>
            <person name="Salvetti E."/>
            <person name="Wrobel A."/>
            <person name="Rasinkangas P."/>
            <person name="Parkhill J."/>
            <person name="Rea M.C."/>
            <person name="O'Sullivan O."/>
            <person name="Ritari J."/>
            <person name="Douillard F.P."/>
            <person name="Paul Ross R."/>
            <person name="Yang R."/>
            <person name="Briner A.E."/>
            <person name="Felis G.E."/>
            <person name="de Vos W.M."/>
            <person name="Barrangou R."/>
            <person name="Klaenhammer T.R."/>
            <person name="Caufield P.W."/>
            <person name="Cui Y."/>
            <person name="Zhang H."/>
            <person name="O'Toole P.W."/>
        </authorList>
    </citation>
    <scope>NUCLEOTIDE SEQUENCE [LARGE SCALE GENOMIC DNA]</scope>
    <source>
        <strain evidence="1 2">DSM 24301</strain>
    </source>
</reference>
<dbReference type="EMBL" id="JQCE01000005">
    <property type="protein sequence ID" value="KRO18225.1"/>
    <property type="molecule type" value="Genomic_DNA"/>
</dbReference>
<name>A0A0R2MXH0_9LACO</name>
<accession>A0A0R2MXH0</accession>
<evidence type="ECO:0000313" key="2">
    <source>
        <dbReference type="Proteomes" id="UP000050969"/>
    </source>
</evidence>